<sequence>MRLWPRPTPTEPLNTSYGNVRNRYDSERPSKADTVFGASRRAYGSRNMFESRQDSAQVSRAEQKALRPPMGTHKSSGNSTATSKQAPQPWSTSQQSNRPDSDLLPTHASYASRPGDPSRKGSSTGVQTHQFYSEQKPSIESLSRDHYDSSKQPLYVSQQTSSSAVRDLALRKGSPSIQDASNGATKTAKPLKSAMKSPKIEDDASKKPKKLDLASLFPHPKSSNYRLLSPTKLSQSPSAVTDATDLFAQRPVYPNSYRPDFSGPTVTPRTASSLSLGPTSASSARAKVFERDIYDEAKTHKHHPPKGITNWFDGFDISSDEEDKEAFELPVDPPRQPAKPPVKEDLSRFNPHGITSERQAPSNSNGAFRPVQENLRATAHVQEVMRRRMESRESERSERSNAPTLTGSASSGAVPVGHLQQPESRLANSRLESESVLSLSSGSEDEGHQLSPMRDSRFMSPGGRPTSAKRPVIPPRKMHSYQSFPEQAVRRSKISEKPIESVPIRLTETSSTPALPTQTTIPNHLQPGTLDSNSQLSTSRPTTSVRSREELRSAGGETVSSAPTDASHVMAVTEEEMMLLELMRKKRAAMAKNSFAEGYQLALKQEEEYLAKRRVSAHISAMKMLKHKQVEDRPAAPSRAESRTASMFSEEREQRKRYSMIRKNSVDKEFRMERFLTAEASRGDAAPPVTSVARMEQFLMMKPSLLDAIQASRPASGTTIEADFMNEQEDEFEDGYTYTMTDDSAVDENGLPAAKPISPMQRLAEMVRASPAELLSPDEGDVGEPTQETHDRVRAFLASSSASDNGSARPFPTPPSRDPQKGRQGKRLDMLSSRISEEEPMLPEVPARSPNRTPLNRPRNGSKSPRTPSQPPPPRTARAEQPLVDVSLPNRTARQQSPGEAGFFVPLEVPLGWSGSPSIITSQPSPLTPNFPNFPPPPSSDKSPVDIADSESFRDSPYTSISELPTSTRTMHSTNARRTSKRPLPKIDTVGRKQVGRVASTTSMNSITSAGEDVLAAWAGLGGGSDAYAARRRGR</sequence>
<gene>
    <name evidence="1" type="ORF">LTR37_009857</name>
</gene>
<evidence type="ECO:0000313" key="2">
    <source>
        <dbReference type="Proteomes" id="UP001281147"/>
    </source>
</evidence>
<keyword evidence="2" id="KW-1185">Reference proteome</keyword>
<reference evidence="1" key="1">
    <citation type="submission" date="2023-07" db="EMBL/GenBank/DDBJ databases">
        <title>Black Yeasts Isolated from many extreme environments.</title>
        <authorList>
            <person name="Coleine C."/>
            <person name="Stajich J.E."/>
            <person name="Selbmann L."/>
        </authorList>
    </citation>
    <scope>NUCLEOTIDE SEQUENCE</scope>
    <source>
        <strain evidence="1">CCFEE 5714</strain>
    </source>
</reference>
<name>A0ACC3N9C4_9PEZI</name>
<accession>A0ACC3N9C4</accession>
<protein>
    <submittedName>
        <fullName evidence="1">Uncharacterized protein</fullName>
    </submittedName>
</protein>
<dbReference type="EMBL" id="JAUTXU010000079">
    <property type="protein sequence ID" value="KAK3711070.1"/>
    <property type="molecule type" value="Genomic_DNA"/>
</dbReference>
<dbReference type="Proteomes" id="UP001281147">
    <property type="component" value="Unassembled WGS sequence"/>
</dbReference>
<comment type="caution">
    <text evidence="1">The sequence shown here is derived from an EMBL/GenBank/DDBJ whole genome shotgun (WGS) entry which is preliminary data.</text>
</comment>
<organism evidence="1 2">
    <name type="scientific">Vermiconidia calcicola</name>
    <dbReference type="NCBI Taxonomy" id="1690605"/>
    <lineage>
        <taxon>Eukaryota</taxon>
        <taxon>Fungi</taxon>
        <taxon>Dikarya</taxon>
        <taxon>Ascomycota</taxon>
        <taxon>Pezizomycotina</taxon>
        <taxon>Dothideomycetes</taxon>
        <taxon>Dothideomycetidae</taxon>
        <taxon>Mycosphaerellales</taxon>
        <taxon>Extremaceae</taxon>
        <taxon>Vermiconidia</taxon>
    </lineage>
</organism>
<proteinExistence type="predicted"/>
<evidence type="ECO:0000313" key="1">
    <source>
        <dbReference type="EMBL" id="KAK3711070.1"/>
    </source>
</evidence>